<evidence type="ECO:0000313" key="2">
    <source>
        <dbReference type="EMBL" id="CAA7403409.1"/>
    </source>
</evidence>
<dbReference type="Proteomes" id="UP000663760">
    <property type="component" value="Chromosome 10"/>
</dbReference>
<dbReference type="EMBL" id="LR746273">
    <property type="protein sequence ID" value="CAA7403409.1"/>
    <property type="molecule type" value="Genomic_DNA"/>
</dbReference>
<dbReference type="AlphaFoldDB" id="A0A7I8J9E2"/>
<dbReference type="GO" id="GO:0004866">
    <property type="term" value="F:endopeptidase inhibitor activity"/>
    <property type="evidence" value="ECO:0007669"/>
    <property type="project" value="InterPro"/>
</dbReference>
<dbReference type="InterPro" id="IPR011065">
    <property type="entry name" value="Kunitz_inhibitor_STI-like_sf"/>
</dbReference>
<reference evidence="1" key="1">
    <citation type="submission" date="2019-12" db="EMBL/GenBank/DDBJ databases">
        <authorList>
            <person name="Scholz U."/>
            <person name="Mascher M."/>
            <person name="Fiebig A."/>
        </authorList>
    </citation>
    <scope>NUCLEOTIDE SEQUENCE</scope>
</reference>
<organism evidence="1">
    <name type="scientific">Spirodela intermedia</name>
    <name type="common">Intermediate duckweed</name>
    <dbReference type="NCBI Taxonomy" id="51605"/>
    <lineage>
        <taxon>Eukaryota</taxon>
        <taxon>Viridiplantae</taxon>
        <taxon>Streptophyta</taxon>
        <taxon>Embryophyta</taxon>
        <taxon>Tracheophyta</taxon>
        <taxon>Spermatophyta</taxon>
        <taxon>Magnoliopsida</taxon>
        <taxon>Liliopsida</taxon>
        <taxon>Araceae</taxon>
        <taxon>Lemnoideae</taxon>
        <taxon>Spirodela</taxon>
    </lineage>
</organism>
<gene>
    <name evidence="1" type="ORF">SI7747_10013004</name>
    <name evidence="2" type="ORF">SI8410_10014087</name>
</gene>
<protein>
    <submittedName>
        <fullName evidence="1">Uncharacterized protein</fullName>
    </submittedName>
</protein>
<dbReference type="Pfam" id="PF00197">
    <property type="entry name" value="Kunitz_legume"/>
    <property type="match status" value="1"/>
</dbReference>
<dbReference type="EMBL" id="LR743597">
    <property type="protein sequence ID" value="CAA2627351.1"/>
    <property type="molecule type" value="Genomic_DNA"/>
</dbReference>
<name>A0A7I8J9E2_SPIIN</name>
<proteinExistence type="predicted"/>
<accession>A0A7I8J9E2</accession>
<dbReference type="Gene3D" id="2.80.10.50">
    <property type="match status" value="1"/>
</dbReference>
<evidence type="ECO:0000313" key="3">
    <source>
        <dbReference type="Proteomes" id="UP000663760"/>
    </source>
</evidence>
<dbReference type="OrthoDB" id="1918435at2759"/>
<dbReference type="InterPro" id="IPR002160">
    <property type="entry name" value="Prot_inh_Kunz-lg"/>
</dbReference>
<sequence length="59" mass="6715">MYVELDDSLGIPSIETLSNWFKVIKVKEDSYKLVFCLNVCKLCKHVYGDLGLFVEDGKA</sequence>
<dbReference type="SUPFAM" id="SSF50386">
    <property type="entry name" value="STI-like"/>
    <property type="match status" value="1"/>
</dbReference>
<evidence type="ECO:0000313" key="1">
    <source>
        <dbReference type="EMBL" id="CAA2627351.1"/>
    </source>
</evidence>
<keyword evidence="3" id="KW-1185">Reference proteome</keyword>